<sequence length="113" mass="13177">MALTDGLKNDLEKEIQRRVILTKEEIEHEKEKKEIMTQRFTHSEVKKPQYKKKKVIKSFSLDEELVNALDTLIKDKLGIPRSIKVALNTGERSSTVEEAIKEYIDRRDPALLK</sequence>
<organism evidence="3 6">
    <name type="scientific">Candidatus Methanofastidiosum methylothiophilum</name>
    <dbReference type="NCBI Taxonomy" id="1705564"/>
    <lineage>
        <taxon>Archaea</taxon>
        <taxon>Methanobacteriati</taxon>
        <taxon>Methanobacteriota</taxon>
        <taxon>Stenosarchaea group</taxon>
        <taxon>Candidatus Methanofastidiosia</taxon>
        <taxon>Candidatus Methanofastidiosales</taxon>
        <taxon>Candidatus Methanofastidiosaceae</taxon>
        <taxon>Candidatus Methanofastidiosum</taxon>
    </lineage>
</organism>
<protein>
    <submittedName>
        <fullName evidence="3">Uncharacterized protein</fullName>
    </submittedName>
</protein>
<dbReference type="Proteomes" id="UP000092401">
    <property type="component" value="Unassembled WGS sequence"/>
</dbReference>
<name>A0A150J0L7_9EURY</name>
<gene>
    <name evidence="1" type="ORF">APG10_00455</name>
    <name evidence="2" type="ORF">APG11_00362</name>
    <name evidence="3" type="ORF">APG12_00588</name>
</gene>
<evidence type="ECO:0000313" key="5">
    <source>
        <dbReference type="Proteomes" id="UP000092401"/>
    </source>
</evidence>
<reference evidence="4 5" key="1">
    <citation type="journal article" date="2016" name="ISME J.">
        <title>Chasing the elusive Euryarchaeota class WSA2: genomes reveal a uniquely fastidious methyl-reducing methanogen.</title>
        <authorList>
            <person name="Nobu M.K."/>
            <person name="Narihiro T."/>
            <person name="Kuroda K."/>
            <person name="Mei R."/>
            <person name="Liu W.T."/>
        </authorList>
    </citation>
    <scope>NUCLEOTIDE SEQUENCE [LARGE SCALE GENOMIC DNA]</scope>
    <source>
        <strain evidence="1">B03fssc0709_Meth_Bin005</strain>
        <strain evidence="2">B15fssc0709_Meth_Bin003</strain>
        <strain evidence="3">BMIXfssc0709_Meth_Bin006</strain>
    </source>
</reference>
<accession>A0A150ILH5</accession>
<evidence type="ECO:0000313" key="3">
    <source>
        <dbReference type="EMBL" id="KYC50786.1"/>
    </source>
</evidence>
<evidence type="ECO:0000313" key="6">
    <source>
        <dbReference type="Proteomes" id="UP000092403"/>
    </source>
</evidence>
<dbReference type="Proteomes" id="UP000092403">
    <property type="component" value="Unassembled WGS sequence"/>
</dbReference>
<dbReference type="AlphaFoldDB" id="A0A150J0L7"/>
<accession>A0A150J0L7</accession>
<accession>A0A150ITK5</accession>
<dbReference type="Proteomes" id="UP000091929">
    <property type="component" value="Unassembled WGS sequence"/>
</dbReference>
<dbReference type="EMBL" id="LNGE01000009">
    <property type="protein sequence ID" value="KYC45839.1"/>
    <property type="molecule type" value="Genomic_DNA"/>
</dbReference>
<evidence type="ECO:0000313" key="4">
    <source>
        <dbReference type="Proteomes" id="UP000091929"/>
    </source>
</evidence>
<proteinExistence type="predicted"/>
<dbReference type="EMBL" id="LNGF01000006">
    <property type="protein sequence ID" value="KYC48349.1"/>
    <property type="molecule type" value="Genomic_DNA"/>
</dbReference>
<dbReference type="EMBL" id="LNJC01000008">
    <property type="protein sequence ID" value="KYC50786.1"/>
    <property type="molecule type" value="Genomic_DNA"/>
</dbReference>
<comment type="caution">
    <text evidence="3">The sequence shown here is derived from an EMBL/GenBank/DDBJ whole genome shotgun (WGS) entry which is preliminary data.</text>
</comment>
<evidence type="ECO:0000313" key="1">
    <source>
        <dbReference type="EMBL" id="KYC45839.1"/>
    </source>
</evidence>
<evidence type="ECO:0000313" key="2">
    <source>
        <dbReference type="EMBL" id="KYC48349.1"/>
    </source>
</evidence>